<sequence>MDQGRIGRHPEEGRLSARAPRGAARHFQPANTDDVRYRPVRGLAFSLLFIGAAMLGGAALPFAFGEMFPRSFTATAVLGLEKHEAVSAMAQRMKAGDTLEQIVQTLDLAREPALVGTAPGPLAVATDLLAGTERTAARPAIAVQRALASTLSLMPDSASGQLSLAVTTPDAVLSVRIANAFATHSIEQAAAQALDDSLGLTAARKAAEEAERALSDFTASHGSSDIDEASGRAAEIAARDADIATKEAALATLKSDSARVTGLKITDAVSSLAELGIDAPVFDDTRQKYITAKLELDRMAAELGPRHPRLLAARSAAEDARNRLQDALRKLDTAYKDKVKVATRALDEAKTVRARLDTGVTNDQGDLETLASLKHEAERLRADYLDKMDISTAAPRPPAPAHLIAPARLEAVIANGASPLFVSIAGAGIGLLLAFTWLYVAGRARVDEADPEDHESEDGLFAAEHQLDRYHHREAPARHHDVEERYAAYTTGDEDDDWLPPPAHNDDQPLAERLRAVLRRSAEMDQREAMRASGSDRQAELEEIRLRMASLRSRVEAYNARRASGRH</sequence>
<evidence type="ECO:0000313" key="5">
    <source>
        <dbReference type="Proteomes" id="UP000584824"/>
    </source>
</evidence>
<dbReference type="InterPro" id="IPR050445">
    <property type="entry name" value="Bact_polysacc_biosynth/exp"/>
</dbReference>
<evidence type="ECO:0000313" key="4">
    <source>
        <dbReference type="EMBL" id="MBB4104613.1"/>
    </source>
</evidence>
<keyword evidence="3" id="KW-0812">Transmembrane</keyword>
<organism evidence="4 5">
    <name type="scientific">Allorhizobium borbori</name>
    <dbReference type="NCBI Taxonomy" id="485907"/>
    <lineage>
        <taxon>Bacteria</taxon>
        <taxon>Pseudomonadati</taxon>
        <taxon>Pseudomonadota</taxon>
        <taxon>Alphaproteobacteria</taxon>
        <taxon>Hyphomicrobiales</taxon>
        <taxon>Rhizobiaceae</taxon>
        <taxon>Rhizobium/Agrobacterium group</taxon>
        <taxon>Allorhizobium</taxon>
    </lineage>
</organism>
<feature type="coiled-coil region" evidence="1">
    <location>
        <begin position="310"/>
        <end position="337"/>
    </location>
</feature>
<dbReference type="RefSeq" id="WP_183793696.1">
    <property type="nucleotide sequence ID" value="NZ_JACIDU010000013.1"/>
</dbReference>
<proteinExistence type="predicted"/>
<dbReference type="EMBL" id="JACIDU010000013">
    <property type="protein sequence ID" value="MBB4104613.1"/>
    <property type="molecule type" value="Genomic_DNA"/>
</dbReference>
<feature type="transmembrane region" description="Helical" evidence="3">
    <location>
        <begin position="420"/>
        <end position="440"/>
    </location>
</feature>
<protein>
    <submittedName>
        <fullName evidence="4">Uncharacterized protein involved in exopolysaccharide biosynthesis</fullName>
    </submittedName>
</protein>
<evidence type="ECO:0000256" key="1">
    <source>
        <dbReference type="SAM" id="Coils"/>
    </source>
</evidence>
<dbReference type="PANTHER" id="PTHR32309">
    <property type="entry name" value="TYROSINE-PROTEIN KINASE"/>
    <property type="match status" value="1"/>
</dbReference>
<keyword evidence="5" id="KW-1185">Reference proteome</keyword>
<comment type="caution">
    <text evidence="4">The sequence shown here is derived from an EMBL/GenBank/DDBJ whole genome shotgun (WGS) entry which is preliminary data.</text>
</comment>
<accession>A0A7W6K3P1</accession>
<evidence type="ECO:0000256" key="2">
    <source>
        <dbReference type="SAM" id="MobiDB-lite"/>
    </source>
</evidence>
<feature type="transmembrane region" description="Helical" evidence="3">
    <location>
        <begin position="43"/>
        <end position="64"/>
    </location>
</feature>
<dbReference type="Proteomes" id="UP000584824">
    <property type="component" value="Unassembled WGS sequence"/>
</dbReference>
<keyword evidence="3" id="KW-1133">Transmembrane helix</keyword>
<gene>
    <name evidence="4" type="ORF">GGQ66_003191</name>
</gene>
<evidence type="ECO:0000256" key="3">
    <source>
        <dbReference type="SAM" id="Phobius"/>
    </source>
</evidence>
<feature type="region of interest" description="Disordered" evidence="2">
    <location>
        <begin position="1"/>
        <end position="30"/>
    </location>
</feature>
<keyword evidence="1" id="KW-0175">Coiled coil</keyword>
<dbReference type="PANTHER" id="PTHR32309:SF31">
    <property type="entry name" value="CAPSULAR EXOPOLYSACCHARIDE FAMILY"/>
    <property type="match status" value="1"/>
</dbReference>
<keyword evidence="3" id="KW-0472">Membrane</keyword>
<reference evidence="4 5" key="1">
    <citation type="submission" date="2020-08" db="EMBL/GenBank/DDBJ databases">
        <title>Genomic Encyclopedia of Type Strains, Phase IV (KMG-IV): sequencing the most valuable type-strain genomes for metagenomic binning, comparative biology and taxonomic classification.</title>
        <authorList>
            <person name="Goeker M."/>
        </authorList>
    </citation>
    <scope>NUCLEOTIDE SEQUENCE [LARGE SCALE GENOMIC DNA]</scope>
    <source>
        <strain evidence="4 5">DSM 26385</strain>
    </source>
</reference>
<dbReference type="AlphaFoldDB" id="A0A7W6K3P1"/>
<name>A0A7W6K3P1_9HYPH</name>